<dbReference type="Proteomes" id="UP001059295">
    <property type="component" value="Chromosome"/>
</dbReference>
<evidence type="ECO:0000313" key="2">
    <source>
        <dbReference type="EMBL" id="UWN56158.1"/>
    </source>
</evidence>
<proteinExistence type="predicted"/>
<protein>
    <submittedName>
        <fullName evidence="2">Uncharacterized protein</fullName>
    </submittedName>
</protein>
<feature type="signal peptide" evidence="1">
    <location>
        <begin position="1"/>
        <end position="25"/>
    </location>
</feature>
<dbReference type="RefSeq" id="WP_147524799.1">
    <property type="nucleotide sequence ID" value="NZ_CAPH01000013.1"/>
</dbReference>
<organism evidence="2 3">
    <name type="scientific">Alistipes ihumii AP11</name>
    <dbReference type="NCBI Taxonomy" id="1211813"/>
    <lineage>
        <taxon>Bacteria</taxon>
        <taxon>Pseudomonadati</taxon>
        <taxon>Bacteroidota</taxon>
        <taxon>Bacteroidia</taxon>
        <taxon>Bacteroidales</taxon>
        <taxon>Rikenellaceae</taxon>
        <taxon>Alistipes</taxon>
    </lineage>
</organism>
<keyword evidence="1" id="KW-0732">Signal</keyword>
<evidence type="ECO:0000313" key="3">
    <source>
        <dbReference type="Proteomes" id="UP001059295"/>
    </source>
</evidence>
<evidence type="ECO:0000256" key="1">
    <source>
        <dbReference type="SAM" id="SignalP"/>
    </source>
</evidence>
<name>A0ABY5UVJ3_9BACT</name>
<keyword evidence="3" id="KW-1185">Reference proteome</keyword>
<dbReference type="EMBL" id="CP102294">
    <property type="protein sequence ID" value="UWN56158.1"/>
    <property type="molecule type" value="Genomic_DNA"/>
</dbReference>
<accession>A0ABY5UVJ3</accession>
<sequence length="326" mass="38363">MKNPILRSMLWSAACLLLTVSASSAKSPERTSGYVGIRPLPRSAGESKIDWMSGIGYYDSLLRPDDFTAKYTDVIKDYRGAFATRKCFFEHYLPLDRDWIDMNPETNPLILKIRSREKIGMEVEHILICREAELLGRGKWGPFKEDSRILYQRDVDDYRKLFKLAYKQGLTKHKNYKLIQMVTHASAFMEIPEAVKIVKTMDGIAYESHQFNRHWPYETGWTRPEQLVKGARWTLDQGLEYIFYYGPFVYKEFDQYTDFIERDWLYRFWKEGLPKHHPNMHYYLNAFPHAHGAKRPVGPESDPHSYLGMLKWLIQEIKGDNPQIDS</sequence>
<reference evidence="2" key="1">
    <citation type="journal article" date="2022" name="Cell">
        <title>Design, construction, and in vivo augmentation of a complex gut microbiome.</title>
        <authorList>
            <person name="Cheng A.G."/>
            <person name="Ho P.Y."/>
            <person name="Aranda-Diaz A."/>
            <person name="Jain S."/>
            <person name="Yu F.B."/>
            <person name="Meng X."/>
            <person name="Wang M."/>
            <person name="Iakiviak M."/>
            <person name="Nagashima K."/>
            <person name="Zhao A."/>
            <person name="Murugkar P."/>
            <person name="Patil A."/>
            <person name="Atabakhsh K."/>
            <person name="Weakley A."/>
            <person name="Yan J."/>
            <person name="Brumbaugh A.R."/>
            <person name="Higginbottom S."/>
            <person name="Dimas A."/>
            <person name="Shiver A.L."/>
            <person name="Deutschbauer A."/>
            <person name="Neff N."/>
            <person name="Sonnenburg J.L."/>
            <person name="Huang K.C."/>
            <person name="Fischbach M.A."/>
        </authorList>
    </citation>
    <scope>NUCLEOTIDE SEQUENCE</scope>
    <source>
        <strain evidence="2">AP11</strain>
    </source>
</reference>
<feature type="chain" id="PRO_5046486720" evidence="1">
    <location>
        <begin position="26"/>
        <end position="326"/>
    </location>
</feature>
<dbReference type="GeneID" id="82891195"/>
<gene>
    <name evidence="2" type="ORF">NQ491_05635</name>
</gene>